<dbReference type="AlphaFoldDB" id="A0A1B0GGM9"/>
<dbReference type="VEuPathDB" id="VectorBase:GPAI000026"/>
<accession>A0A1B0GGM9</accession>
<dbReference type="EnsemblMetazoa" id="GPAI000026-RA">
    <property type="protein sequence ID" value="GPAI000026-PA"/>
    <property type="gene ID" value="GPAI000026"/>
</dbReference>
<protein>
    <submittedName>
        <fullName evidence="1">Uncharacterized protein</fullName>
    </submittedName>
</protein>
<reference evidence="1" key="2">
    <citation type="submission" date="2020-05" db="UniProtKB">
        <authorList>
            <consortium name="EnsemblMetazoa"/>
        </authorList>
    </citation>
    <scope>IDENTIFICATION</scope>
    <source>
        <strain evidence="1">IAEA</strain>
    </source>
</reference>
<keyword evidence="2" id="KW-1185">Reference proteome</keyword>
<name>A0A1B0GGM9_GLOPL</name>
<sequence length="157" mass="17606">MIIVIIFLIPPCASIVSDSPPAPISGASPKTSSSASTRPSSSITTFLKCMNQNARKNKYKLIFGKDVEKTDRDMDNSPYDYLLKRFFYWFSPGGKNLQSRSSEHVLTCSATGKNVTKTDLETSAFRNTSQKGFSMKLFYQNNYGFSTSVLHYRKKKA</sequence>
<evidence type="ECO:0000313" key="1">
    <source>
        <dbReference type="EnsemblMetazoa" id="GPAI000026-PA"/>
    </source>
</evidence>
<reference evidence="2" key="1">
    <citation type="submission" date="2014-03" db="EMBL/GenBank/DDBJ databases">
        <authorList>
            <person name="Aksoy S."/>
            <person name="Warren W."/>
            <person name="Wilson R.K."/>
        </authorList>
    </citation>
    <scope>NUCLEOTIDE SEQUENCE [LARGE SCALE GENOMIC DNA]</scope>
    <source>
        <strain evidence="2">IAEA</strain>
    </source>
</reference>
<dbReference type="Proteomes" id="UP000092445">
    <property type="component" value="Unassembled WGS sequence"/>
</dbReference>
<evidence type="ECO:0000313" key="2">
    <source>
        <dbReference type="Proteomes" id="UP000092445"/>
    </source>
</evidence>
<proteinExistence type="predicted"/>
<organism evidence="1 2">
    <name type="scientific">Glossina pallidipes</name>
    <name type="common">Tsetse fly</name>
    <dbReference type="NCBI Taxonomy" id="7398"/>
    <lineage>
        <taxon>Eukaryota</taxon>
        <taxon>Metazoa</taxon>
        <taxon>Ecdysozoa</taxon>
        <taxon>Arthropoda</taxon>
        <taxon>Hexapoda</taxon>
        <taxon>Insecta</taxon>
        <taxon>Pterygota</taxon>
        <taxon>Neoptera</taxon>
        <taxon>Endopterygota</taxon>
        <taxon>Diptera</taxon>
        <taxon>Brachycera</taxon>
        <taxon>Muscomorpha</taxon>
        <taxon>Hippoboscoidea</taxon>
        <taxon>Glossinidae</taxon>
        <taxon>Glossina</taxon>
    </lineage>
</organism>